<name>A0A3N4I3U2_ASCIM</name>
<evidence type="ECO:0000256" key="6">
    <source>
        <dbReference type="ARBA" id="ARBA00035188"/>
    </source>
</evidence>
<proteinExistence type="inferred from homology"/>
<dbReference type="GO" id="GO:0032543">
    <property type="term" value="P:mitochondrial translation"/>
    <property type="evidence" value="ECO:0007669"/>
    <property type="project" value="InterPro"/>
</dbReference>
<dbReference type="PANTHER" id="PTHR21396:SF2">
    <property type="entry name" value="LARGE RIBOSOMAL SUBUNIT PROTEIN ML43"/>
    <property type="match status" value="1"/>
</dbReference>
<gene>
    <name evidence="8" type="ORF">BJ508DRAFT_307206</name>
</gene>
<protein>
    <recommendedName>
        <fullName evidence="6">Large ribosomal subunit protein mL43</fullName>
    </recommendedName>
</protein>
<dbReference type="InterPro" id="IPR007741">
    <property type="entry name" value="Ribosomal_mL43/mS25/NADH_DH"/>
</dbReference>
<dbReference type="AlphaFoldDB" id="A0A3N4I3U2"/>
<dbReference type="Proteomes" id="UP000275078">
    <property type="component" value="Unassembled WGS sequence"/>
</dbReference>
<evidence type="ECO:0000256" key="2">
    <source>
        <dbReference type="ARBA" id="ARBA00006073"/>
    </source>
</evidence>
<reference evidence="8 9" key="1">
    <citation type="journal article" date="2018" name="Nat. Ecol. Evol.">
        <title>Pezizomycetes genomes reveal the molecular basis of ectomycorrhizal truffle lifestyle.</title>
        <authorList>
            <person name="Murat C."/>
            <person name="Payen T."/>
            <person name="Noel B."/>
            <person name="Kuo A."/>
            <person name="Morin E."/>
            <person name="Chen J."/>
            <person name="Kohler A."/>
            <person name="Krizsan K."/>
            <person name="Balestrini R."/>
            <person name="Da Silva C."/>
            <person name="Montanini B."/>
            <person name="Hainaut M."/>
            <person name="Levati E."/>
            <person name="Barry K.W."/>
            <person name="Belfiori B."/>
            <person name="Cichocki N."/>
            <person name="Clum A."/>
            <person name="Dockter R.B."/>
            <person name="Fauchery L."/>
            <person name="Guy J."/>
            <person name="Iotti M."/>
            <person name="Le Tacon F."/>
            <person name="Lindquist E.A."/>
            <person name="Lipzen A."/>
            <person name="Malagnac F."/>
            <person name="Mello A."/>
            <person name="Molinier V."/>
            <person name="Miyauchi S."/>
            <person name="Poulain J."/>
            <person name="Riccioni C."/>
            <person name="Rubini A."/>
            <person name="Sitrit Y."/>
            <person name="Splivallo R."/>
            <person name="Traeger S."/>
            <person name="Wang M."/>
            <person name="Zifcakova L."/>
            <person name="Wipf D."/>
            <person name="Zambonelli A."/>
            <person name="Paolocci F."/>
            <person name="Nowrousian M."/>
            <person name="Ottonello S."/>
            <person name="Baldrian P."/>
            <person name="Spatafora J.W."/>
            <person name="Henrissat B."/>
            <person name="Nagy L.G."/>
            <person name="Aury J.M."/>
            <person name="Wincker P."/>
            <person name="Grigoriev I.V."/>
            <person name="Bonfante P."/>
            <person name="Martin F.M."/>
        </authorList>
    </citation>
    <scope>NUCLEOTIDE SEQUENCE [LARGE SCALE GENOMIC DNA]</scope>
    <source>
        <strain evidence="8 9">RN42</strain>
    </source>
</reference>
<organism evidence="8 9">
    <name type="scientific">Ascobolus immersus RN42</name>
    <dbReference type="NCBI Taxonomy" id="1160509"/>
    <lineage>
        <taxon>Eukaryota</taxon>
        <taxon>Fungi</taxon>
        <taxon>Dikarya</taxon>
        <taxon>Ascomycota</taxon>
        <taxon>Pezizomycotina</taxon>
        <taxon>Pezizomycetes</taxon>
        <taxon>Pezizales</taxon>
        <taxon>Ascobolaceae</taxon>
        <taxon>Ascobolus</taxon>
    </lineage>
</organism>
<dbReference type="SMART" id="SM00916">
    <property type="entry name" value="L51_S25_CI-B8"/>
    <property type="match status" value="1"/>
</dbReference>
<evidence type="ECO:0000313" key="8">
    <source>
        <dbReference type="EMBL" id="RPA80773.1"/>
    </source>
</evidence>
<comment type="similarity">
    <text evidence="2">Belongs to the mitochondrion-specific ribosomal protein mL43 family.</text>
</comment>
<dbReference type="GO" id="GO:0003735">
    <property type="term" value="F:structural constituent of ribosome"/>
    <property type="evidence" value="ECO:0007669"/>
    <property type="project" value="InterPro"/>
</dbReference>
<sequence length="139" mass="15633">MAPTIRALPLISKARNGVGAFILQCKRMELAYCDFGGSSNGMKRFIERDLPKFAAANPQIEFVVHPRPNHHPTIRGLYINGREKVVCVRNMHESEIIQKAQLLRDSSGAKIKKSNKKVTSLNESVRGVFSPYHGEQFKI</sequence>
<keyword evidence="3" id="KW-0689">Ribosomal protein</keyword>
<dbReference type="FunFam" id="3.40.30.10:FF:000173">
    <property type="entry name" value="Mitochondrial 54S ribosomal protein"/>
    <property type="match status" value="1"/>
</dbReference>
<dbReference type="SUPFAM" id="SSF52833">
    <property type="entry name" value="Thioredoxin-like"/>
    <property type="match status" value="1"/>
</dbReference>
<dbReference type="InterPro" id="IPR036249">
    <property type="entry name" value="Thioredoxin-like_sf"/>
</dbReference>
<comment type="subcellular location">
    <subcellularLocation>
        <location evidence="1">Mitochondrion</location>
    </subcellularLocation>
</comment>
<evidence type="ECO:0000259" key="7">
    <source>
        <dbReference type="SMART" id="SM00916"/>
    </source>
</evidence>
<keyword evidence="4" id="KW-0496">Mitochondrion</keyword>
<dbReference type="InterPro" id="IPR039927">
    <property type="entry name" value="Ribosomal_mL43"/>
</dbReference>
<dbReference type="Gene3D" id="3.40.30.10">
    <property type="entry name" value="Glutaredoxin"/>
    <property type="match status" value="1"/>
</dbReference>
<evidence type="ECO:0000313" key="9">
    <source>
        <dbReference type="Proteomes" id="UP000275078"/>
    </source>
</evidence>
<feature type="domain" description="Ribosomal protein/NADH dehydrogenase" evidence="7">
    <location>
        <begin position="34"/>
        <end position="107"/>
    </location>
</feature>
<evidence type="ECO:0000256" key="4">
    <source>
        <dbReference type="ARBA" id="ARBA00023128"/>
    </source>
</evidence>
<keyword evidence="9" id="KW-1185">Reference proteome</keyword>
<keyword evidence="5" id="KW-0687">Ribonucleoprotein</keyword>
<dbReference type="Pfam" id="PF05047">
    <property type="entry name" value="L51_S25_CI-B8"/>
    <property type="match status" value="1"/>
</dbReference>
<dbReference type="PANTHER" id="PTHR21396">
    <property type="entry name" value="39S RIBOSOMAL PROTEIN L43"/>
    <property type="match status" value="1"/>
</dbReference>
<evidence type="ECO:0000256" key="1">
    <source>
        <dbReference type="ARBA" id="ARBA00004173"/>
    </source>
</evidence>
<dbReference type="GO" id="GO:0005762">
    <property type="term" value="C:mitochondrial large ribosomal subunit"/>
    <property type="evidence" value="ECO:0007669"/>
    <property type="project" value="TreeGrafter"/>
</dbReference>
<dbReference type="EMBL" id="ML119685">
    <property type="protein sequence ID" value="RPA80773.1"/>
    <property type="molecule type" value="Genomic_DNA"/>
</dbReference>
<accession>A0A3N4I3U2</accession>
<dbReference type="OrthoDB" id="88at2759"/>
<evidence type="ECO:0000256" key="5">
    <source>
        <dbReference type="ARBA" id="ARBA00023274"/>
    </source>
</evidence>
<dbReference type="STRING" id="1160509.A0A3N4I3U2"/>
<evidence type="ECO:0000256" key="3">
    <source>
        <dbReference type="ARBA" id="ARBA00022980"/>
    </source>
</evidence>